<dbReference type="PANTHER" id="PTHR11207">
    <property type="entry name" value="RIBONUCLEASE III"/>
    <property type="match status" value="1"/>
</dbReference>
<dbReference type="GO" id="GO:0006397">
    <property type="term" value="P:mRNA processing"/>
    <property type="evidence" value="ECO:0007669"/>
    <property type="project" value="UniProtKB-UniRule"/>
</dbReference>
<keyword evidence="9" id="KW-0479">Metal-binding</keyword>
<dbReference type="SMART" id="SM00535">
    <property type="entry name" value="RIBOc"/>
    <property type="match status" value="1"/>
</dbReference>
<dbReference type="InterPro" id="IPR036389">
    <property type="entry name" value="RNase_III_sf"/>
</dbReference>
<dbReference type="PANTHER" id="PTHR11207:SF0">
    <property type="entry name" value="RIBONUCLEASE 3"/>
    <property type="match status" value="1"/>
</dbReference>
<gene>
    <name evidence="9" type="primary">rnc</name>
    <name evidence="12" type="ORF">A2Y62_02455</name>
</gene>
<dbReference type="Pfam" id="PF00035">
    <property type="entry name" value="dsrm"/>
    <property type="match status" value="1"/>
</dbReference>
<dbReference type="SUPFAM" id="SSF69065">
    <property type="entry name" value="RNase III domain-like"/>
    <property type="match status" value="1"/>
</dbReference>
<dbReference type="CDD" id="cd00593">
    <property type="entry name" value="RIBOc"/>
    <property type="match status" value="1"/>
</dbReference>
<evidence type="ECO:0000256" key="1">
    <source>
        <dbReference type="ARBA" id="ARBA00000109"/>
    </source>
</evidence>
<dbReference type="HAMAP" id="MF_00104">
    <property type="entry name" value="RNase_III"/>
    <property type="match status" value="1"/>
</dbReference>
<feature type="active site" evidence="9">
    <location>
        <position position="118"/>
    </location>
</feature>
<dbReference type="InterPro" id="IPR000999">
    <property type="entry name" value="RNase_III_dom"/>
</dbReference>
<evidence type="ECO:0000256" key="5">
    <source>
        <dbReference type="ARBA" id="ARBA00022722"/>
    </source>
</evidence>
<keyword evidence="4 9" id="KW-0507">mRNA processing</keyword>
<evidence type="ECO:0000256" key="8">
    <source>
        <dbReference type="ARBA" id="ARBA00022884"/>
    </source>
</evidence>
<dbReference type="GO" id="GO:0046872">
    <property type="term" value="F:metal ion binding"/>
    <property type="evidence" value="ECO:0007669"/>
    <property type="project" value="UniProtKB-KW"/>
</dbReference>
<keyword evidence="9" id="KW-0460">Magnesium</keyword>
<dbReference type="FunFam" id="1.10.1520.10:FF:000001">
    <property type="entry name" value="Ribonuclease 3"/>
    <property type="match status" value="1"/>
</dbReference>
<evidence type="ECO:0000313" key="13">
    <source>
        <dbReference type="Proteomes" id="UP000178943"/>
    </source>
</evidence>
<dbReference type="NCBIfam" id="TIGR02191">
    <property type="entry name" value="RNaseIII"/>
    <property type="match status" value="1"/>
</dbReference>
<comment type="similarity">
    <text evidence="2">Belongs to the ribonuclease III family.</text>
</comment>
<keyword evidence="3 9" id="KW-0698">rRNA processing</keyword>
<dbReference type="GO" id="GO:0019843">
    <property type="term" value="F:rRNA binding"/>
    <property type="evidence" value="ECO:0007669"/>
    <property type="project" value="UniProtKB-KW"/>
</dbReference>
<comment type="catalytic activity">
    <reaction evidence="1 9">
        <text>Endonucleolytic cleavage to 5'-phosphomonoester.</text>
        <dbReference type="EC" id="3.1.26.3"/>
    </reaction>
</comment>
<dbReference type="Gene3D" id="1.10.1520.10">
    <property type="entry name" value="Ribonuclease III domain"/>
    <property type="match status" value="1"/>
</dbReference>
<evidence type="ECO:0000256" key="2">
    <source>
        <dbReference type="ARBA" id="ARBA00010183"/>
    </source>
</evidence>
<feature type="domain" description="DRBM" evidence="10">
    <location>
        <begin position="157"/>
        <end position="226"/>
    </location>
</feature>
<dbReference type="InterPro" id="IPR011907">
    <property type="entry name" value="RNase_III"/>
</dbReference>
<dbReference type="GO" id="GO:0008033">
    <property type="term" value="P:tRNA processing"/>
    <property type="evidence" value="ECO:0007669"/>
    <property type="project" value="UniProtKB-KW"/>
</dbReference>
<comment type="subcellular location">
    <subcellularLocation>
        <location evidence="9">Cytoplasm</location>
    </subcellularLocation>
</comment>
<dbReference type="SMART" id="SM00358">
    <property type="entry name" value="DSRM"/>
    <property type="match status" value="1"/>
</dbReference>
<keyword evidence="9" id="KW-0963">Cytoplasm</keyword>
<dbReference type="CDD" id="cd10845">
    <property type="entry name" value="DSRM_RNAse_III_family"/>
    <property type="match status" value="1"/>
</dbReference>
<dbReference type="EC" id="3.1.26.3" evidence="9"/>
<dbReference type="PROSITE" id="PS50142">
    <property type="entry name" value="RNASE_3_2"/>
    <property type="match status" value="1"/>
</dbReference>
<evidence type="ECO:0000259" key="11">
    <source>
        <dbReference type="PROSITE" id="PS50142"/>
    </source>
</evidence>
<protein>
    <recommendedName>
        <fullName evidence="9">Ribonuclease 3</fullName>
        <ecNumber evidence="9">3.1.26.3</ecNumber>
    </recommendedName>
    <alternativeName>
        <fullName evidence="9">Ribonuclease III</fullName>
        <shortName evidence="9">RNase III</shortName>
    </alternativeName>
</protein>
<dbReference type="InterPro" id="IPR014720">
    <property type="entry name" value="dsRBD_dom"/>
</dbReference>
<keyword evidence="7 9" id="KW-0378">Hydrolase</keyword>
<dbReference type="Pfam" id="PF14622">
    <property type="entry name" value="Ribonucleas_3_3"/>
    <property type="match status" value="1"/>
</dbReference>
<keyword evidence="8 9" id="KW-0694">RNA-binding</keyword>
<evidence type="ECO:0000256" key="3">
    <source>
        <dbReference type="ARBA" id="ARBA00022552"/>
    </source>
</evidence>
<dbReference type="GO" id="GO:0004525">
    <property type="term" value="F:ribonuclease III activity"/>
    <property type="evidence" value="ECO:0007669"/>
    <property type="project" value="UniProtKB-UniRule"/>
</dbReference>
<name>A0A1F5VHY6_9BACT</name>
<dbReference type="PROSITE" id="PS00517">
    <property type="entry name" value="RNASE_3_1"/>
    <property type="match status" value="1"/>
</dbReference>
<evidence type="ECO:0000256" key="6">
    <source>
        <dbReference type="ARBA" id="ARBA00022759"/>
    </source>
</evidence>
<evidence type="ECO:0000256" key="9">
    <source>
        <dbReference type="HAMAP-Rule" id="MF_00104"/>
    </source>
</evidence>
<comment type="cofactor">
    <cofactor evidence="9">
        <name>Mg(2+)</name>
        <dbReference type="ChEBI" id="CHEBI:18420"/>
    </cofactor>
</comment>
<dbReference type="GO" id="GO:0010468">
    <property type="term" value="P:regulation of gene expression"/>
    <property type="evidence" value="ECO:0007669"/>
    <property type="project" value="TreeGrafter"/>
</dbReference>
<organism evidence="12 13">
    <name type="scientific">Candidatus Fischerbacteria bacterium RBG_13_37_8</name>
    <dbReference type="NCBI Taxonomy" id="1817863"/>
    <lineage>
        <taxon>Bacteria</taxon>
        <taxon>Candidatus Fischeribacteriota</taxon>
    </lineage>
</organism>
<feature type="active site" evidence="9">
    <location>
        <position position="46"/>
    </location>
</feature>
<evidence type="ECO:0000256" key="7">
    <source>
        <dbReference type="ARBA" id="ARBA00022801"/>
    </source>
</evidence>
<feature type="binding site" evidence="9">
    <location>
        <position position="118"/>
    </location>
    <ligand>
        <name>Mg(2+)</name>
        <dbReference type="ChEBI" id="CHEBI:18420"/>
    </ligand>
</feature>
<dbReference type="Proteomes" id="UP000178943">
    <property type="component" value="Unassembled WGS sequence"/>
</dbReference>
<keyword evidence="6 9" id="KW-0255">Endonuclease</keyword>
<dbReference type="STRING" id="1817863.A2Y62_02455"/>
<feature type="domain" description="RNase III" evidence="11">
    <location>
        <begin position="4"/>
        <end position="129"/>
    </location>
</feature>
<dbReference type="SUPFAM" id="SSF54768">
    <property type="entry name" value="dsRNA-binding domain-like"/>
    <property type="match status" value="1"/>
</dbReference>
<dbReference type="EMBL" id="MFGW01000170">
    <property type="protein sequence ID" value="OGF63069.1"/>
    <property type="molecule type" value="Genomic_DNA"/>
</dbReference>
<dbReference type="GO" id="GO:0005737">
    <property type="term" value="C:cytoplasm"/>
    <property type="evidence" value="ECO:0007669"/>
    <property type="project" value="UniProtKB-SubCell"/>
</dbReference>
<comment type="subunit">
    <text evidence="9">Homodimer.</text>
</comment>
<dbReference type="AlphaFoldDB" id="A0A1F5VHY6"/>
<keyword evidence="9" id="KW-0699">rRNA-binding</keyword>
<evidence type="ECO:0000256" key="4">
    <source>
        <dbReference type="ARBA" id="ARBA00022664"/>
    </source>
</evidence>
<dbReference type="PROSITE" id="PS50137">
    <property type="entry name" value="DS_RBD"/>
    <property type="match status" value="1"/>
</dbReference>
<sequence length="227" mass="26054">MKRLSALEKALHYKFKHKEHLKKAVTHSSYSAGAGNNNERLEFLGDAILNFVLSEFLYKEFLNYDEGTLSRIKAYIASEEFLYNISRLLDLGSYIYLGKGEDKTGGREKKSILSDAFEALIAAIYLDGGIKKVRKVILSLIARDIKDIDRKNADLRDFKSKLQEYFLSIQKTVPRYRLEKEYGPEHKKLFEISVWINDEKIGYGVGMSKKEAEQFAAQDAIINLKIP</sequence>
<dbReference type="GO" id="GO:0003725">
    <property type="term" value="F:double-stranded RNA binding"/>
    <property type="evidence" value="ECO:0007669"/>
    <property type="project" value="TreeGrafter"/>
</dbReference>
<reference evidence="12 13" key="1">
    <citation type="journal article" date="2016" name="Nat. Commun.">
        <title>Thousands of microbial genomes shed light on interconnected biogeochemical processes in an aquifer system.</title>
        <authorList>
            <person name="Anantharaman K."/>
            <person name="Brown C.T."/>
            <person name="Hug L.A."/>
            <person name="Sharon I."/>
            <person name="Castelle C.J."/>
            <person name="Probst A.J."/>
            <person name="Thomas B.C."/>
            <person name="Singh A."/>
            <person name="Wilkins M.J."/>
            <person name="Karaoz U."/>
            <person name="Brodie E.L."/>
            <person name="Williams K.H."/>
            <person name="Hubbard S.S."/>
            <person name="Banfield J.F."/>
        </authorList>
    </citation>
    <scope>NUCLEOTIDE SEQUENCE [LARGE SCALE GENOMIC DNA]</scope>
</reference>
<comment type="caution">
    <text evidence="12">The sequence shown here is derived from an EMBL/GenBank/DDBJ whole genome shotgun (WGS) entry which is preliminary data.</text>
</comment>
<accession>A0A1F5VHY6</accession>
<dbReference type="GO" id="GO:0006364">
    <property type="term" value="P:rRNA processing"/>
    <property type="evidence" value="ECO:0007669"/>
    <property type="project" value="UniProtKB-UniRule"/>
</dbReference>
<keyword evidence="5 9" id="KW-0540">Nuclease</keyword>
<comment type="function">
    <text evidence="9">Digests double-stranded RNA. Involved in the processing of primary rRNA transcript to yield the immediate precursors to the large and small rRNAs (23S and 16S). Processes some mRNAs, and tRNAs when they are encoded in the rRNA operon. Processes pre-crRNA and tracrRNA of type II CRISPR loci if present in the organism.</text>
</comment>
<evidence type="ECO:0000313" key="12">
    <source>
        <dbReference type="EMBL" id="OGF63069.1"/>
    </source>
</evidence>
<feature type="binding site" evidence="9">
    <location>
        <position position="42"/>
    </location>
    <ligand>
        <name>Mg(2+)</name>
        <dbReference type="ChEBI" id="CHEBI:18420"/>
    </ligand>
</feature>
<feature type="binding site" evidence="9">
    <location>
        <position position="115"/>
    </location>
    <ligand>
        <name>Mg(2+)</name>
        <dbReference type="ChEBI" id="CHEBI:18420"/>
    </ligand>
</feature>
<evidence type="ECO:0000259" key="10">
    <source>
        <dbReference type="PROSITE" id="PS50137"/>
    </source>
</evidence>
<dbReference type="Gene3D" id="3.30.160.20">
    <property type="match status" value="1"/>
</dbReference>
<keyword evidence="9" id="KW-0819">tRNA processing</keyword>
<proteinExistence type="inferred from homology"/>